<evidence type="ECO:0000313" key="1">
    <source>
        <dbReference type="EMBL" id="MBB4957750.1"/>
    </source>
</evidence>
<dbReference type="Proteomes" id="UP000578819">
    <property type="component" value="Unassembled WGS sequence"/>
</dbReference>
<dbReference type="EMBL" id="JACHJW010000001">
    <property type="protein sequence ID" value="MBB4957750.1"/>
    <property type="molecule type" value="Genomic_DNA"/>
</dbReference>
<comment type="caution">
    <text evidence="1">The sequence shown here is derived from an EMBL/GenBank/DDBJ whole genome shotgun (WGS) entry which is preliminary data.</text>
</comment>
<dbReference type="AlphaFoldDB" id="A0A7W7SQ94"/>
<keyword evidence="2" id="KW-1185">Reference proteome</keyword>
<dbReference type="RefSeq" id="WP_184533950.1">
    <property type="nucleotide sequence ID" value="NZ_JACHJW010000001.1"/>
</dbReference>
<name>A0A7W7SQ94_9ACTN</name>
<evidence type="ECO:0000313" key="2">
    <source>
        <dbReference type="Proteomes" id="UP000578819"/>
    </source>
</evidence>
<organism evidence="1 2">
    <name type="scientific">Micromonospora polyrhachis</name>
    <dbReference type="NCBI Taxonomy" id="1282883"/>
    <lineage>
        <taxon>Bacteria</taxon>
        <taxon>Bacillati</taxon>
        <taxon>Actinomycetota</taxon>
        <taxon>Actinomycetes</taxon>
        <taxon>Micromonosporales</taxon>
        <taxon>Micromonosporaceae</taxon>
        <taxon>Micromonospora</taxon>
    </lineage>
</organism>
<reference evidence="1 2" key="1">
    <citation type="submission" date="2020-08" db="EMBL/GenBank/DDBJ databases">
        <title>Sequencing the genomes of 1000 actinobacteria strains.</title>
        <authorList>
            <person name="Klenk H.-P."/>
        </authorList>
    </citation>
    <scope>NUCLEOTIDE SEQUENCE [LARGE SCALE GENOMIC DNA]</scope>
    <source>
        <strain evidence="1 2">DSM 45886</strain>
    </source>
</reference>
<gene>
    <name evidence="1" type="ORF">FHR38_001483</name>
</gene>
<protein>
    <submittedName>
        <fullName evidence="1">Uncharacterized protein</fullName>
    </submittedName>
</protein>
<sequence>MIRLCTWLADIAGTRLHAELIACCLKRLDLFRLSRQLQVLNRLLHSEWRHAGT</sequence>
<proteinExistence type="predicted"/>
<accession>A0A7W7SQ94</accession>